<sequence length="219" mass="24659">MAAMVPERSRTLHNFSLPPRLNWGTQRLLRCAKLSNSNNPSSSNDAVSDSAAATAADRKRRNALFRSPPPPSILRGEVDNQIEVIREKIMLDLRSEVDKIHATYLSNSDFPPPRPPESRPWNLRTRRSPATVEVSPALMPADVCVSSGDGGRAKFSVPLSRQEIEDDFVEMIGRRPPRKPKKRPRYVQKQLDTLFPGLWLSEISPDMYKVDVNPEPPKV</sequence>
<proteinExistence type="predicted"/>
<dbReference type="PANTHER" id="PTHR33130">
    <property type="entry name" value="PUTATIVE (DUF1639)-RELATED"/>
    <property type="match status" value="1"/>
</dbReference>
<dbReference type="KEGG" id="soe:110805532"/>
<dbReference type="Proteomes" id="UP000813463">
    <property type="component" value="Chromosome 2"/>
</dbReference>
<dbReference type="InterPro" id="IPR012438">
    <property type="entry name" value="DUF1639"/>
</dbReference>
<accession>A0A9R0JFF5</accession>
<dbReference type="GeneID" id="110805532"/>
<keyword evidence="2" id="KW-1185">Reference proteome</keyword>
<dbReference type="AlphaFoldDB" id="A0A9R0JFF5"/>
<evidence type="ECO:0000256" key="1">
    <source>
        <dbReference type="SAM" id="MobiDB-lite"/>
    </source>
</evidence>
<dbReference type="RefSeq" id="XP_021866842.1">
    <property type="nucleotide sequence ID" value="XM_022011150.2"/>
</dbReference>
<feature type="region of interest" description="Disordered" evidence="1">
    <location>
        <begin position="34"/>
        <end position="72"/>
    </location>
</feature>
<evidence type="ECO:0000313" key="2">
    <source>
        <dbReference type="Proteomes" id="UP000813463"/>
    </source>
</evidence>
<evidence type="ECO:0000313" key="3">
    <source>
        <dbReference type="RefSeq" id="XP_021866842.1"/>
    </source>
</evidence>
<name>A0A9R0JFF5_SPIOL</name>
<reference evidence="2" key="1">
    <citation type="journal article" date="2021" name="Nat. Commun.">
        <title>Genomic analyses provide insights into spinach domestication and the genetic basis of agronomic traits.</title>
        <authorList>
            <person name="Cai X."/>
            <person name="Sun X."/>
            <person name="Xu C."/>
            <person name="Sun H."/>
            <person name="Wang X."/>
            <person name="Ge C."/>
            <person name="Zhang Z."/>
            <person name="Wang Q."/>
            <person name="Fei Z."/>
            <person name="Jiao C."/>
            <person name="Wang Q."/>
        </authorList>
    </citation>
    <scope>NUCLEOTIDE SEQUENCE [LARGE SCALE GENOMIC DNA]</scope>
    <source>
        <strain evidence="2">cv. Varoflay</strain>
    </source>
</reference>
<gene>
    <name evidence="3" type="primary">LOC110805532</name>
</gene>
<organism evidence="2 3">
    <name type="scientific">Spinacia oleracea</name>
    <name type="common">Spinach</name>
    <dbReference type="NCBI Taxonomy" id="3562"/>
    <lineage>
        <taxon>Eukaryota</taxon>
        <taxon>Viridiplantae</taxon>
        <taxon>Streptophyta</taxon>
        <taxon>Embryophyta</taxon>
        <taxon>Tracheophyta</taxon>
        <taxon>Spermatophyta</taxon>
        <taxon>Magnoliopsida</taxon>
        <taxon>eudicotyledons</taxon>
        <taxon>Gunneridae</taxon>
        <taxon>Pentapetalae</taxon>
        <taxon>Caryophyllales</taxon>
        <taxon>Chenopodiaceae</taxon>
        <taxon>Chenopodioideae</taxon>
        <taxon>Anserineae</taxon>
        <taxon>Spinacia</taxon>
    </lineage>
</organism>
<dbReference type="PANTHER" id="PTHR33130:SF43">
    <property type="entry name" value="OS01G0688600 PROTEIN"/>
    <property type="match status" value="1"/>
</dbReference>
<protein>
    <submittedName>
        <fullName evidence="3">Uncharacterized protein isoform X1</fullName>
    </submittedName>
</protein>
<feature type="compositionally biased region" description="Low complexity" evidence="1">
    <location>
        <begin position="35"/>
        <end position="55"/>
    </location>
</feature>
<reference evidence="3" key="2">
    <citation type="submission" date="2025-08" db="UniProtKB">
        <authorList>
            <consortium name="RefSeq"/>
        </authorList>
    </citation>
    <scope>IDENTIFICATION</scope>
    <source>
        <tissue evidence="3">Leaf</tissue>
    </source>
</reference>
<feature type="region of interest" description="Disordered" evidence="1">
    <location>
        <begin position="105"/>
        <end position="127"/>
    </location>
</feature>
<dbReference type="OrthoDB" id="769821at2759"/>
<dbReference type="Pfam" id="PF07797">
    <property type="entry name" value="DUF1639"/>
    <property type="match status" value="1"/>
</dbReference>